<dbReference type="EMBL" id="MZGT01000077">
    <property type="protein sequence ID" value="OPJ58073.1"/>
    <property type="molecule type" value="Genomic_DNA"/>
</dbReference>
<dbReference type="InterPro" id="IPR000160">
    <property type="entry name" value="GGDEF_dom"/>
</dbReference>
<keyword evidence="1" id="KW-0812">Transmembrane</keyword>
<dbReference type="Gene3D" id="1.10.3210.10">
    <property type="entry name" value="Hypothetical protein af1432"/>
    <property type="match status" value="1"/>
</dbReference>
<dbReference type="PROSITE" id="PS50887">
    <property type="entry name" value="GGDEF"/>
    <property type="match status" value="1"/>
</dbReference>
<dbReference type="InterPro" id="IPR043128">
    <property type="entry name" value="Rev_trsase/Diguanyl_cyclase"/>
</dbReference>
<dbReference type="Proteomes" id="UP000191056">
    <property type="component" value="Unassembled WGS sequence"/>
</dbReference>
<dbReference type="CDD" id="cd01949">
    <property type="entry name" value="GGDEF"/>
    <property type="match status" value="1"/>
</dbReference>
<keyword evidence="4" id="KW-0378">Hydrolase</keyword>
<keyword evidence="5" id="KW-1185">Reference proteome</keyword>
<evidence type="ECO:0000259" key="2">
    <source>
        <dbReference type="PROSITE" id="PS50887"/>
    </source>
</evidence>
<sequence>MKNVKNNRQRQINDIVSIVKLSSLLLIGIIFCKEFAENGSLILYSTHSYYTLSVLFVPLLILILIYCGWSFSTKNSYEDIPNKIEISLFIVLFSLVTFICGVNQSEYKLLFLFIIITTTIQSGMKQGFIVSGVSSIIVLSMDILMQPNAVINVNFENDLILAGVFILTAWPLGFYVKVEGEHIKKLEELINVDGLTELYNHRYFYDTLLEKIKIGKRDDKPVSMIFIDIDYFKQYNDTHGHQKGDYILKKIGGIIKSAVRKDDIAARYGGEEFAIVLPNTDEGQAMDIAEKLRKEIEVTYFEGEENQPGGKITASIGVSIYPDKAKNDIELIKSADDALYRAKFFNKNRVEAYTSILDEIKKNIDEKDIELVASIKTLISVINAKDKYTYGHIERVVVYSRMMVEKLKLNEKDSKILIYGAYMHDIGKINISKDILLKKMKLTDLEWEELKQHPENGVEIIKSVESLQDIIPLILSHHERYDGNGYPNNLKGEEIPYLARVLTVIDSFDAMTSNRPYNNRKTYEEGILEIEQCIGTQFDPEIARIFIEVIKSNEGVSFYESIKMNEMKI</sequence>
<dbReference type="NCBIfam" id="TIGR00254">
    <property type="entry name" value="GGDEF"/>
    <property type="match status" value="1"/>
</dbReference>
<name>A0A1V4IDP6_9CLOT</name>
<dbReference type="Pfam" id="PF13487">
    <property type="entry name" value="HD_5"/>
    <property type="match status" value="1"/>
</dbReference>
<evidence type="ECO:0000313" key="5">
    <source>
        <dbReference type="Proteomes" id="UP000191056"/>
    </source>
</evidence>
<dbReference type="InterPro" id="IPR037522">
    <property type="entry name" value="HD_GYP_dom"/>
</dbReference>
<dbReference type="PANTHER" id="PTHR45138">
    <property type="entry name" value="REGULATORY COMPONENTS OF SENSORY TRANSDUCTION SYSTEM"/>
    <property type="match status" value="1"/>
</dbReference>
<dbReference type="RefSeq" id="WP_079441728.1">
    <property type="nucleotide sequence ID" value="NZ_JBLZIA010000001.1"/>
</dbReference>
<evidence type="ECO:0000313" key="4">
    <source>
        <dbReference type="EMBL" id="OPJ58073.1"/>
    </source>
</evidence>
<accession>A0A1V4IDP6</accession>
<feature type="transmembrane region" description="Helical" evidence="1">
    <location>
        <begin position="84"/>
        <end position="102"/>
    </location>
</feature>
<feature type="transmembrane region" description="Helical" evidence="1">
    <location>
        <begin position="48"/>
        <end position="72"/>
    </location>
</feature>
<evidence type="ECO:0000259" key="3">
    <source>
        <dbReference type="PROSITE" id="PS51832"/>
    </source>
</evidence>
<dbReference type="GO" id="GO:1902201">
    <property type="term" value="P:negative regulation of bacterial-type flagellum-dependent cell motility"/>
    <property type="evidence" value="ECO:0007669"/>
    <property type="project" value="TreeGrafter"/>
</dbReference>
<dbReference type="GO" id="GO:0005886">
    <property type="term" value="C:plasma membrane"/>
    <property type="evidence" value="ECO:0007669"/>
    <property type="project" value="TreeGrafter"/>
</dbReference>
<dbReference type="Gene3D" id="3.30.70.270">
    <property type="match status" value="1"/>
</dbReference>
<proteinExistence type="predicted"/>
<dbReference type="SMART" id="SM00267">
    <property type="entry name" value="GGDEF"/>
    <property type="match status" value="1"/>
</dbReference>
<keyword evidence="1" id="KW-1133">Transmembrane helix</keyword>
<dbReference type="EC" id="3.1.4.52" evidence="4"/>
<dbReference type="PANTHER" id="PTHR45138:SF9">
    <property type="entry name" value="DIGUANYLATE CYCLASE DGCM-RELATED"/>
    <property type="match status" value="1"/>
</dbReference>
<dbReference type="SUPFAM" id="SSF55073">
    <property type="entry name" value="Nucleotide cyclase"/>
    <property type="match status" value="1"/>
</dbReference>
<protein>
    <submittedName>
        <fullName evidence="4">Cyclic di-GMP phosphodiesterase response regulator RpfG</fullName>
        <ecNumber evidence="4">3.1.4.52</ecNumber>
    </submittedName>
</protein>
<dbReference type="CDD" id="cd00077">
    <property type="entry name" value="HDc"/>
    <property type="match status" value="1"/>
</dbReference>
<dbReference type="AlphaFoldDB" id="A0A1V4IDP6"/>
<dbReference type="InterPro" id="IPR003607">
    <property type="entry name" value="HD/PDEase_dom"/>
</dbReference>
<dbReference type="PROSITE" id="PS51832">
    <property type="entry name" value="HD_GYP"/>
    <property type="match status" value="1"/>
</dbReference>
<dbReference type="InterPro" id="IPR029787">
    <property type="entry name" value="Nucleotide_cyclase"/>
</dbReference>
<dbReference type="GO" id="GO:0052621">
    <property type="term" value="F:diguanylate cyclase activity"/>
    <property type="evidence" value="ECO:0007669"/>
    <property type="project" value="TreeGrafter"/>
</dbReference>
<dbReference type="InterPro" id="IPR050469">
    <property type="entry name" value="Diguanylate_Cyclase"/>
</dbReference>
<dbReference type="OrthoDB" id="9804747at2"/>
<gene>
    <name evidence="4" type="primary">rpfG_11</name>
    <name evidence="4" type="ORF">CLCHR_40910</name>
</gene>
<dbReference type="GO" id="GO:0071111">
    <property type="term" value="F:cyclic-guanylate-specific phosphodiesterase activity"/>
    <property type="evidence" value="ECO:0007669"/>
    <property type="project" value="UniProtKB-EC"/>
</dbReference>
<feature type="transmembrane region" description="Helical" evidence="1">
    <location>
        <begin position="15"/>
        <end position="36"/>
    </location>
</feature>
<dbReference type="Pfam" id="PF00990">
    <property type="entry name" value="GGDEF"/>
    <property type="match status" value="1"/>
</dbReference>
<evidence type="ECO:0000256" key="1">
    <source>
        <dbReference type="SAM" id="Phobius"/>
    </source>
</evidence>
<feature type="domain" description="HD-GYP" evidence="3">
    <location>
        <begin position="367"/>
        <end position="562"/>
    </location>
</feature>
<keyword evidence="1" id="KW-0472">Membrane</keyword>
<dbReference type="STRING" id="225345.CLCHR_40910"/>
<organism evidence="4 5">
    <name type="scientific">Clostridium chromiireducens</name>
    <dbReference type="NCBI Taxonomy" id="225345"/>
    <lineage>
        <taxon>Bacteria</taxon>
        <taxon>Bacillati</taxon>
        <taxon>Bacillota</taxon>
        <taxon>Clostridia</taxon>
        <taxon>Eubacteriales</taxon>
        <taxon>Clostridiaceae</taxon>
        <taxon>Clostridium</taxon>
    </lineage>
</organism>
<dbReference type="FunFam" id="3.30.70.270:FF:000001">
    <property type="entry name" value="Diguanylate cyclase domain protein"/>
    <property type="match status" value="1"/>
</dbReference>
<reference evidence="4 5" key="1">
    <citation type="submission" date="2017-03" db="EMBL/GenBank/DDBJ databases">
        <title>Genome sequence of Clostridium chromiireducens DSM 23318.</title>
        <authorList>
            <person name="Poehlein A."/>
            <person name="Daniel R."/>
        </authorList>
    </citation>
    <scope>NUCLEOTIDE SEQUENCE [LARGE SCALE GENOMIC DNA]</scope>
    <source>
        <strain evidence="4 5">DSM 23318</strain>
    </source>
</reference>
<feature type="domain" description="GGDEF" evidence="2">
    <location>
        <begin position="220"/>
        <end position="355"/>
    </location>
</feature>
<comment type="caution">
    <text evidence="4">The sequence shown here is derived from an EMBL/GenBank/DDBJ whole genome shotgun (WGS) entry which is preliminary data.</text>
</comment>
<dbReference type="GO" id="GO:0043709">
    <property type="term" value="P:cell adhesion involved in single-species biofilm formation"/>
    <property type="evidence" value="ECO:0007669"/>
    <property type="project" value="TreeGrafter"/>
</dbReference>
<dbReference type="SUPFAM" id="SSF109604">
    <property type="entry name" value="HD-domain/PDEase-like"/>
    <property type="match status" value="1"/>
</dbReference>
<dbReference type="SMART" id="SM00471">
    <property type="entry name" value="HDc"/>
    <property type="match status" value="1"/>
</dbReference>